<feature type="transmembrane region" description="Helical" evidence="1">
    <location>
        <begin position="97"/>
        <end position="120"/>
    </location>
</feature>
<reference evidence="2" key="2">
    <citation type="submission" date="2021-01" db="EMBL/GenBank/DDBJ databases">
        <authorList>
            <person name="Kang M."/>
        </authorList>
    </citation>
    <scope>NUCLEOTIDE SEQUENCE</scope>
    <source>
        <strain evidence="2">KACC 17527</strain>
    </source>
</reference>
<dbReference type="AlphaFoldDB" id="A0A934TSM9"/>
<accession>A0A934TSM9</accession>
<comment type="caution">
    <text evidence="2">The sequence shown here is derived from an EMBL/GenBank/DDBJ whole genome shotgun (WGS) entry which is preliminary data.</text>
</comment>
<evidence type="ECO:0000313" key="3">
    <source>
        <dbReference type="Proteomes" id="UP000630528"/>
    </source>
</evidence>
<dbReference type="NCBIfam" id="NF041043">
    <property type="entry name" value="BPSS1780_fam"/>
    <property type="match status" value="1"/>
</dbReference>
<evidence type="ECO:0000313" key="2">
    <source>
        <dbReference type="EMBL" id="MBK6006809.1"/>
    </source>
</evidence>
<sequence length="261" mass="27615">MKLNIVPARTGLQWVKLGMRTFFRQPLALTGLFFMYMAVVLVISQIPVLGPMLGAMLVPAATLGLMAASAEASSGRFPMPTVLLSAFRAGRQRARAMLVLGAIYTAGSLVATGLGTLLVGDAGSGAAADAQMPEVDTRTLLILLLHSPLVVMFWHAPALVHWHGVTPVKSLFFSVVACFRNFGALAVYGVAWVMVFVAIGFLVSSVGLMLGGLAVARSIMVPTVLILVAMFSTSLYFTFRDSFRADDATGEAGPPGEESHP</sequence>
<proteinExistence type="predicted"/>
<name>A0A934TSM9_9BURK</name>
<keyword evidence="1" id="KW-1133">Transmembrane helix</keyword>
<feature type="transmembrane region" description="Helical" evidence="1">
    <location>
        <begin position="26"/>
        <end position="46"/>
    </location>
</feature>
<gene>
    <name evidence="2" type="ORF">JJB11_11970</name>
</gene>
<evidence type="ECO:0008006" key="4">
    <source>
        <dbReference type="Google" id="ProtNLM"/>
    </source>
</evidence>
<keyword evidence="1" id="KW-0812">Transmembrane</keyword>
<keyword evidence="3" id="KW-1185">Reference proteome</keyword>
<dbReference type="Proteomes" id="UP000630528">
    <property type="component" value="Unassembled WGS sequence"/>
</dbReference>
<dbReference type="EMBL" id="JAEPWM010000004">
    <property type="protein sequence ID" value="MBK6006809.1"/>
    <property type="molecule type" value="Genomic_DNA"/>
</dbReference>
<feature type="transmembrane region" description="Helical" evidence="1">
    <location>
        <begin position="140"/>
        <end position="162"/>
    </location>
</feature>
<organism evidence="2 3">
    <name type="scientific">Ramlibacter ginsenosidimutans</name>
    <dbReference type="NCBI Taxonomy" id="502333"/>
    <lineage>
        <taxon>Bacteria</taxon>
        <taxon>Pseudomonadati</taxon>
        <taxon>Pseudomonadota</taxon>
        <taxon>Betaproteobacteria</taxon>
        <taxon>Burkholderiales</taxon>
        <taxon>Comamonadaceae</taxon>
        <taxon>Ramlibacter</taxon>
    </lineage>
</organism>
<evidence type="ECO:0000256" key="1">
    <source>
        <dbReference type="SAM" id="Phobius"/>
    </source>
</evidence>
<feature type="transmembrane region" description="Helical" evidence="1">
    <location>
        <begin position="182"/>
        <end position="207"/>
    </location>
</feature>
<feature type="transmembrane region" description="Helical" evidence="1">
    <location>
        <begin position="52"/>
        <end position="70"/>
    </location>
</feature>
<dbReference type="RefSeq" id="WP_201170982.1">
    <property type="nucleotide sequence ID" value="NZ_JAEPWM010000004.1"/>
</dbReference>
<reference evidence="2" key="1">
    <citation type="journal article" date="2012" name="J. Microbiol. Biotechnol.">
        <title>Ramlibacter ginsenosidimutans sp. nov., with ginsenoside-converting activity.</title>
        <authorList>
            <person name="Wang L."/>
            <person name="An D.S."/>
            <person name="Kim S.G."/>
            <person name="Jin F.X."/>
            <person name="Kim S.C."/>
            <person name="Lee S.T."/>
            <person name="Im W.T."/>
        </authorList>
    </citation>
    <scope>NUCLEOTIDE SEQUENCE</scope>
    <source>
        <strain evidence="2">KACC 17527</strain>
    </source>
</reference>
<dbReference type="InterPro" id="IPR047798">
    <property type="entry name" value="BPSS1780-like"/>
</dbReference>
<protein>
    <recommendedName>
        <fullName evidence="4">Transmembrane protein</fullName>
    </recommendedName>
</protein>
<keyword evidence="1" id="KW-0472">Membrane</keyword>
<feature type="transmembrane region" description="Helical" evidence="1">
    <location>
        <begin position="219"/>
        <end position="239"/>
    </location>
</feature>